<feature type="binding site" evidence="7">
    <location>
        <position position="87"/>
    </location>
    <ligand>
        <name>shikimate</name>
        <dbReference type="ChEBI" id="CHEBI:36208"/>
    </ligand>
</feature>
<reference evidence="10" key="1">
    <citation type="submission" date="2023-07" db="EMBL/GenBank/DDBJ databases">
        <authorList>
            <person name="Colorado M.A."/>
            <person name="Villamil L.M."/>
            <person name="Melo J.F."/>
            <person name="Rodriguez J.A."/>
            <person name="Ruiz R.Y."/>
        </authorList>
    </citation>
    <scope>NUCLEOTIDE SEQUENCE [LARGE SCALE GENOMIC DNA]</scope>
    <source>
        <strain evidence="10">C33</strain>
    </source>
</reference>
<evidence type="ECO:0000256" key="3">
    <source>
        <dbReference type="ARBA" id="ARBA00022605"/>
    </source>
</evidence>
<gene>
    <name evidence="7 9" type="primary">aroE</name>
    <name evidence="9" type="ORF">RFV38_09490</name>
</gene>
<dbReference type="NCBIfam" id="TIGR00507">
    <property type="entry name" value="aroE"/>
    <property type="match status" value="1"/>
</dbReference>
<proteinExistence type="inferred from homology"/>
<dbReference type="InterPro" id="IPR036291">
    <property type="entry name" value="NAD(P)-bd_dom_sf"/>
</dbReference>
<keyword evidence="6 7" id="KW-0057">Aromatic amino acid biosynthesis</keyword>
<organism evidence="9 10">
    <name type="scientific">Candidatus Cetobacterium colombiensis</name>
    <dbReference type="NCBI Taxonomy" id="3073100"/>
    <lineage>
        <taxon>Bacteria</taxon>
        <taxon>Fusobacteriati</taxon>
        <taxon>Fusobacteriota</taxon>
        <taxon>Fusobacteriia</taxon>
        <taxon>Fusobacteriales</taxon>
        <taxon>Fusobacteriaceae</taxon>
        <taxon>Cetobacterium</taxon>
    </lineage>
</organism>
<evidence type="ECO:0000313" key="9">
    <source>
        <dbReference type="EMBL" id="MDX8336724.1"/>
    </source>
</evidence>
<evidence type="ECO:0000256" key="2">
    <source>
        <dbReference type="ARBA" id="ARBA00012962"/>
    </source>
</evidence>
<dbReference type="EMBL" id="JAVIKH010000013">
    <property type="protein sequence ID" value="MDX8336724.1"/>
    <property type="molecule type" value="Genomic_DNA"/>
</dbReference>
<evidence type="ECO:0000256" key="4">
    <source>
        <dbReference type="ARBA" id="ARBA00022857"/>
    </source>
</evidence>
<keyword evidence="10" id="KW-1185">Reference proteome</keyword>
<dbReference type="PANTHER" id="PTHR21089">
    <property type="entry name" value="SHIKIMATE DEHYDROGENASE"/>
    <property type="match status" value="1"/>
</dbReference>
<dbReference type="InterPro" id="IPR011342">
    <property type="entry name" value="Shikimate_DH"/>
</dbReference>
<dbReference type="SUPFAM" id="SSF53223">
    <property type="entry name" value="Aminoacid dehydrogenase-like, N-terminal domain"/>
    <property type="match status" value="1"/>
</dbReference>
<feature type="domain" description="Shikimate dehydrogenase substrate binding N-terminal" evidence="8">
    <location>
        <begin position="6"/>
        <end position="89"/>
    </location>
</feature>
<comment type="catalytic activity">
    <reaction evidence="7">
        <text>shikimate + NADP(+) = 3-dehydroshikimate + NADPH + H(+)</text>
        <dbReference type="Rhea" id="RHEA:17737"/>
        <dbReference type="ChEBI" id="CHEBI:15378"/>
        <dbReference type="ChEBI" id="CHEBI:16630"/>
        <dbReference type="ChEBI" id="CHEBI:36208"/>
        <dbReference type="ChEBI" id="CHEBI:57783"/>
        <dbReference type="ChEBI" id="CHEBI:58349"/>
        <dbReference type="EC" id="1.1.1.25"/>
    </reaction>
</comment>
<feature type="active site" description="Proton acceptor" evidence="7">
    <location>
        <position position="66"/>
    </location>
</feature>
<feature type="binding site" evidence="7">
    <location>
        <position position="211"/>
    </location>
    <ligand>
        <name>shikimate</name>
        <dbReference type="ChEBI" id="CHEBI:36208"/>
    </ligand>
</feature>
<evidence type="ECO:0000313" key="10">
    <source>
        <dbReference type="Proteomes" id="UP001279681"/>
    </source>
</evidence>
<sequence length="268" mass="30615">MKKFGLLGKNINYTYSPILHNKIFEVYNIEGDYEIFNLENESQIYNFLKILKKEKTIGINVTIPYKTSILKYVDIISPEVLSIGAANCIKFENEKIIAYNTDYFGVLKTFEKMGLDLKNKKVIVLGSGGAAKATIKALLDSKAIVYLVSRNKIKAQKEFENIFFLSYEELVNSSGYLIINATPVGTFPDTDISPVSSEILQNFDFALDLIYNPEETQFLKYAKSKGKKVENGLYMLIAQGVKSEEIWNNLEFNYEKIYNDLIDIIHKK</sequence>
<dbReference type="EC" id="1.1.1.25" evidence="2 7"/>
<dbReference type="RefSeq" id="WP_320314106.1">
    <property type="nucleotide sequence ID" value="NZ_JAVIKH010000013.1"/>
</dbReference>
<comment type="subunit">
    <text evidence="7">Homodimer.</text>
</comment>
<feature type="binding site" evidence="7">
    <location>
        <position position="209"/>
    </location>
    <ligand>
        <name>NADP(+)</name>
        <dbReference type="ChEBI" id="CHEBI:58349"/>
    </ligand>
</feature>
<dbReference type="InterPro" id="IPR013708">
    <property type="entry name" value="Shikimate_DH-bd_N"/>
</dbReference>
<dbReference type="InterPro" id="IPR046346">
    <property type="entry name" value="Aminoacid_DH-like_N_sf"/>
</dbReference>
<dbReference type="Gene3D" id="3.40.50.10860">
    <property type="entry name" value="Leucine Dehydrogenase, chain A, domain 1"/>
    <property type="match status" value="1"/>
</dbReference>
<comment type="pathway">
    <text evidence="1 7">Metabolic intermediate biosynthesis; chorismate biosynthesis; chorismate from D-erythrose 4-phosphate and phosphoenolpyruvate: step 4/7.</text>
</comment>
<comment type="caution">
    <text evidence="9">The sequence shown here is derived from an EMBL/GenBank/DDBJ whole genome shotgun (WGS) entry which is preliminary data.</text>
</comment>
<feature type="binding site" evidence="7">
    <location>
        <position position="232"/>
    </location>
    <ligand>
        <name>NADP(+)</name>
        <dbReference type="ChEBI" id="CHEBI:58349"/>
    </ligand>
</feature>
<evidence type="ECO:0000256" key="5">
    <source>
        <dbReference type="ARBA" id="ARBA00023002"/>
    </source>
</evidence>
<dbReference type="Gene3D" id="3.40.50.720">
    <property type="entry name" value="NAD(P)-binding Rossmann-like Domain"/>
    <property type="match status" value="1"/>
</dbReference>
<dbReference type="GO" id="GO:0004764">
    <property type="term" value="F:shikimate 3-dehydrogenase (NADP+) activity"/>
    <property type="evidence" value="ECO:0007669"/>
    <property type="project" value="UniProtKB-EC"/>
</dbReference>
<comment type="function">
    <text evidence="7">Involved in the biosynthesis of the chorismate, which leads to the biosynthesis of aromatic amino acids. Catalyzes the reversible NADPH linked reduction of 3-dehydroshikimate (DHSA) to yield shikimate (SA).</text>
</comment>
<feature type="binding site" evidence="7">
    <location>
        <position position="62"/>
    </location>
    <ligand>
        <name>shikimate</name>
        <dbReference type="ChEBI" id="CHEBI:36208"/>
    </ligand>
</feature>
<dbReference type="Pfam" id="PF08501">
    <property type="entry name" value="Shikimate_dh_N"/>
    <property type="match status" value="1"/>
</dbReference>
<protein>
    <recommendedName>
        <fullName evidence="2 7">Shikimate dehydrogenase (NADP(+))</fullName>
        <shortName evidence="7">SDH</shortName>
        <ecNumber evidence="2 7">1.1.1.25</ecNumber>
    </recommendedName>
</protein>
<comment type="caution">
    <text evidence="7">Lacks conserved residue(s) required for the propagation of feature annotation.</text>
</comment>
<keyword evidence="4 7" id="KW-0521">NADP</keyword>
<evidence type="ECO:0000256" key="1">
    <source>
        <dbReference type="ARBA" id="ARBA00004871"/>
    </source>
</evidence>
<dbReference type="Proteomes" id="UP001279681">
    <property type="component" value="Unassembled WGS sequence"/>
</dbReference>
<evidence type="ECO:0000259" key="8">
    <source>
        <dbReference type="Pfam" id="PF08501"/>
    </source>
</evidence>
<keyword evidence="5 7" id="KW-0560">Oxidoreductase</keyword>
<dbReference type="CDD" id="cd01065">
    <property type="entry name" value="NAD_bind_Shikimate_DH"/>
    <property type="match status" value="1"/>
</dbReference>
<dbReference type="HAMAP" id="MF_00222">
    <property type="entry name" value="Shikimate_DH_AroE"/>
    <property type="match status" value="1"/>
</dbReference>
<dbReference type="PANTHER" id="PTHR21089:SF1">
    <property type="entry name" value="BIFUNCTIONAL 3-DEHYDROQUINATE DEHYDRATASE_SHIKIMATE DEHYDROGENASE, CHLOROPLASTIC"/>
    <property type="match status" value="1"/>
</dbReference>
<dbReference type="SUPFAM" id="SSF51735">
    <property type="entry name" value="NAD(P)-binding Rossmann-fold domains"/>
    <property type="match status" value="1"/>
</dbReference>
<feature type="binding site" evidence="7">
    <location>
        <begin position="14"/>
        <end position="16"/>
    </location>
    <ligand>
        <name>shikimate</name>
        <dbReference type="ChEBI" id="CHEBI:36208"/>
    </ligand>
</feature>
<accession>A0ABU4WBY0</accession>
<evidence type="ECO:0000256" key="7">
    <source>
        <dbReference type="HAMAP-Rule" id="MF_00222"/>
    </source>
</evidence>
<feature type="binding site" evidence="7">
    <location>
        <begin position="126"/>
        <end position="130"/>
    </location>
    <ligand>
        <name>NADP(+)</name>
        <dbReference type="ChEBI" id="CHEBI:58349"/>
    </ligand>
</feature>
<keyword evidence="3 7" id="KW-0028">Amino-acid biosynthesis</keyword>
<evidence type="ECO:0000256" key="6">
    <source>
        <dbReference type="ARBA" id="ARBA00023141"/>
    </source>
</evidence>
<comment type="similarity">
    <text evidence="7">Belongs to the shikimate dehydrogenase family.</text>
</comment>
<dbReference type="InterPro" id="IPR022893">
    <property type="entry name" value="Shikimate_DH_fam"/>
</dbReference>
<dbReference type="Pfam" id="PF13241">
    <property type="entry name" value="NAD_binding_7"/>
    <property type="match status" value="1"/>
</dbReference>
<feature type="binding site" evidence="7">
    <location>
        <position position="239"/>
    </location>
    <ligand>
        <name>shikimate</name>
        <dbReference type="ChEBI" id="CHEBI:36208"/>
    </ligand>
</feature>
<feature type="binding site" evidence="7">
    <location>
        <position position="102"/>
    </location>
    <ligand>
        <name>shikimate</name>
        <dbReference type="ChEBI" id="CHEBI:36208"/>
    </ligand>
</feature>
<name>A0ABU4WBY0_9FUSO</name>